<dbReference type="InterPro" id="IPR018171">
    <property type="entry name" value="Pept_tRNA_hydro_CS"/>
</dbReference>
<dbReference type="PROSITE" id="PS01196">
    <property type="entry name" value="PEPT_TRNA_HYDROL_2"/>
    <property type="match status" value="1"/>
</dbReference>
<feature type="active site" description="Proton acceptor" evidence="7">
    <location>
        <position position="19"/>
    </location>
</feature>
<dbReference type="Pfam" id="PF01195">
    <property type="entry name" value="Pept_tRNA_hydro"/>
    <property type="match status" value="1"/>
</dbReference>
<evidence type="ECO:0000256" key="7">
    <source>
        <dbReference type="HAMAP-Rule" id="MF_00083"/>
    </source>
</evidence>
<dbReference type="InterPro" id="IPR001328">
    <property type="entry name" value="Pept_tRNA_hydro"/>
</dbReference>
<comment type="catalytic activity">
    <reaction evidence="7">
        <text>an N-acyl-L-alpha-aminoacyl-tRNA + H2O = an N-acyl-L-amino acid + a tRNA + H(+)</text>
        <dbReference type="Rhea" id="RHEA:54448"/>
        <dbReference type="Rhea" id="RHEA-COMP:10123"/>
        <dbReference type="Rhea" id="RHEA-COMP:13883"/>
        <dbReference type="ChEBI" id="CHEBI:15377"/>
        <dbReference type="ChEBI" id="CHEBI:15378"/>
        <dbReference type="ChEBI" id="CHEBI:59874"/>
        <dbReference type="ChEBI" id="CHEBI:78442"/>
        <dbReference type="ChEBI" id="CHEBI:138191"/>
        <dbReference type="EC" id="3.1.1.29"/>
    </reaction>
</comment>
<proteinExistence type="inferred from homology"/>
<dbReference type="PANTHER" id="PTHR17224:SF1">
    <property type="entry name" value="PEPTIDYL-TRNA HYDROLASE"/>
    <property type="match status" value="1"/>
</dbReference>
<keyword evidence="7" id="KW-0963">Cytoplasm</keyword>
<feature type="site" description="Discriminates between blocked and unblocked aminoacyl-tRNA" evidence="7">
    <location>
        <position position="9"/>
    </location>
</feature>
<feature type="binding site" evidence="7">
    <location>
        <position position="66"/>
    </location>
    <ligand>
        <name>tRNA</name>
        <dbReference type="ChEBI" id="CHEBI:17843"/>
    </ligand>
</feature>
<dbReference type="Proteomes" id="UP000637906">
    <property type="component" value="Unassembled WGS sequence"/>
</dbReference>
<protein>
    <recommendedName>
        <fullName evidence="6 7">Peptidyl-tRNA hydrolase</fullName>
        <shortName evidence="7">Pth</shortName>
        <ecNumber evidence="1 7">3.1.1.29</ecNumber>
    </recommendedName>
</protein>
<dbReference type="CDD" id="cd00462">
    <property type="entry name" value="PTH"/>
    <property type="match status" value="1"/>
</dbReference>
<evidence type="ECO:0000313" key="8">
    <source>
        <dbReference type="EMBL" id="GHM60116.1"/>
    </source>
</evidence>
<gene>
    <name evidence="7 8" type="primary">pth</name>
    <name evidence="8" type="ORF">sL5_11090</name>
</gene>
<dbReference type="PANTHER" id="PTHR17224">
    <property type="entry name" value="PEPTIDYL-TRNA HYDROLASE"/>
    <property type="match status" value="1"/>
</dbReference>
<dbReference type="EMBL" id="BNGU01000082">
    <property type="protein sequence ID" value="GHM60116.1"/>
    <property type="molecule type" value="Genomic_DNA"/>
</dbReference>
<evidence type="ECO:0000256" key="6">
    <source>
        <dbReference type="ARBA" id="ARBA00050038"/>
    </source>
</evidence>
<dbReference type="NCBIfam" id="TIGR00447">
    <property type="entry name" value="pth"/>
    <property type="match status" value="1"/>
</dbReference>
<comment type="subcellular location">
    <subcellularLocation>
        <location evidence="7">Cytoplasm</location>
    </subcellularLocation>
</comment>
<feature type="binding site" evidence="7">
    <location>
        <position position="14"/>
    </location>
    <ligand>
        <name>tRNA</name>
        <dbReference type="ChEBI" id="CHEBI:17843"/>
    </ligand>
</feature>
<dbReference type="HAMAP" id="MF_00083">
    <property type="entry name" value="Pept_tRNA_hydro_bact"/>
    <property type="match status" value="1"/>
</dbReference>
<keyword evidence="9" id="KW-1185">Reference proteome</keyword>
<feature type="binding site" evidence="7">
    <location>
        <position position="112"/>
    </location>
    <ligand>
        <name>tRNA</name>
        <dbReference type="ChEBI" id="CHEBI:17843"/>
    </ligand>
</feature>
<dbReference type="GO" id="GO:0000049">
    <property type="term" value="F:tRNA binding"/>
    <property type="evidence" value="ECO:0007669"/>
    <property type="project" value="UniProtKB-UniRule"/>
</dbReference>
<evidence type="ECO:0000256" key="5">
    <source>
        <dbReference type="ARBA" id="ARBA00038063"/>
    </source>
</evidence>
<comment type="function">
    <text evidence="7">Catalyzes the release of premature peptidyl moieties from peptidyl-tRNA molecules trapped in stalled 50S ribosomal subunits, and thus maintains levels of free tRNAs and 50S ribosomes.</text>
</comment>
<comment type="function">
    <text evidence="7">Hydrolyzes ribosome-free peptidyl-tRNAs (with 1 or more amino acids incorporated), which drop off the ribosome during protein synthesis, or as a result of ribosome stalling.</text>
</comment>
<feature type="binding site" evidence="7">
    <location>
        <position position="64"/>
    </location>
    <ligand>
        <name>tRNA</name>
        <dbReference type="ChEBI" id="CHEBI:17843"/>
    </ligand>
</feature>
<dbReference type="GO" id="GO:0004045">
    <property type="term" value="F:peptidyl-tRNA hydrolase activity"/>
    <property type="evidence" value="ECO:0007669"/>
    <property type="project" value="UniProtKB-UniRule"/>
</dbReference>
<evidence type="ECO:0000256" key="2">
    <source>
        <dbReference type="ARBA" id="ARBA00022555"/>
    </source>
</evidence>
<dbReference type="InterPro" id="IPR036416">
    <property type="entry name" value="Pept_tRNA_hydro_sf"/>
</dbReference>
<evidence type="ECO:0000313" key="9">
    <source>
        <dbReference type="Proteomes" id="UP000637906"/>
    </source>
</evidence>
<dbReference type="SUPFAM" id="SSF53178">
    <property type="entry name" value="Peptidyl-tRNA hydrolase-like"/>
    <property type="match status" value="1"/>
</dbReference>
<dbReference type="GO" id="GO:0072344">
    <property type="term" value="P:rescue of stalled ribosome"/>
    <property type="evidence" value="ECO:0007669"/>
    <property type="project" value="UniProtKB-UniRule"/>
</dbReference>
<evidence type="ECO:0000256" key="3">
    <source>
        <dbReference type="ARBA" id="ARBA00022801"/>
    </source>
</evidence>
<keyword evidence="2 7" id="KW-0820">tRNA-binding</keyword>
<dbReference type="FunFam" id="3.40.50.1470:FF:000001">
    <property type="entry name" value="Peptidyl-tRNA hydrolase"/>
    <property type="match status" value="1"/>
</dbReference>
<comment type="subunit">
    <text evidence="7">Monomer.</text>
</comment>
<accession>A0A8J3HXJ6</accession>
<comment type="similarity">
    <text evidence="5 7">Belongs to the PTH family.</text>
</comment>
<sequence>MHLLVGLGNPGNEYQHTYHNAGFIVIDVIAKAWSFSSFLKKFDSLLSVRTINSDKVMLLKPYSFMNNSGKPLLQILNFYKIPLDNVVVMHDDADLKSGSVKIKKGGGSAGHNGIKSLDNFIGSNYWRLRIGIGRPENKDDLANYVLSKCSNIEDINSLANKIAINIKLLLDDKLSFIKSLA</sequence>
<evidence type="ECO:0000256" key="4">
    <source>
        <dbReference type="ARBA" id="ARBA00022884"/>
    </source>
</evidence>
<reference evidence="8 9" key="1">
    <citation type="journal article" date="2021" name="Microb. Ecol.">
        <title>Candidatus Mesenet longicola: Novel Endosymbionts of Brontispa longissima that Induce Cytoplasmic Incompatibility.</title>
        <authorList>
            <person name="Takano S."/>
            <person name="Gotoh Y."/>
            <person name="Hayashi T."/>
        </authorList>
    </citation>
    <scope>NUCLEOTIDE SEQUENCE [LARGE SCALE GENOMIC DNA]</scope>
    <source>
        <strain evidence="8">L5</strain>
    </source>
</reference>
<dbReference type="EC" id="3.1.1.29" evidence="1 7"/>
<dbReference type="GO" id="GO:0005737">
    <property type="term" value="C:cytoplasm"/>
    <property type="evidence" value="ECO:0007669"/>
    <property type="project" value="UniProtKB-SubCell"/>
</dbReference>
<dbReference type="AlphaFoldDB" id="A0A8J3HXJ6"/>
<dbReference type="GO" id="GO:0006515">
    <property type="term" value="P:protein quality control for misfolded or incompletely synthesized proteins"/>
    <property type="evidence" value="ECO:0007669"/>
    <property type="project" value="UniProtKB-UniRule"/>
</dbReference>
<name>A0A8J3HXJ6_9RICK</name>
<keyword evidence="4 7" id="KW-0694">RNA-binding</keyword>
<keyword evidence="3 7" id="KW-0378">Hydrolase</keyword>
<comment type="caution">
    <text evidence="8">The sequence shown here is derived from an EMBL/GenBank/DDBJ whole genome shotgun (WGS) entry which is preliminary data.</text>
</comment>
<feature type="site" description="Stabilizes the basic form of H active site to accept a proton" evidence="7">
    <location>
        <position position="91"/>
    </location>
</feature>
<dbReference type="Gene3D" id="3.40.50.1470">
    <property type="entry name" value="Peptidyl-tRNA hydrolase"/>
    <property type="match status" value="1"/>
</dbReference>
<organism evidence="8 9">
    <name type="scientific">Candidatus Mesenet longicola</name>
    <dbReference type="NCBI Taxonomy" id="1892558"/>
    <lineage>
        <taxon>Bacteria</taxon>
        <taxon>Pseudomonadati</taxon>
        <taxon>Pseudomonadota</taxon>
        <taxon>Alphaproteobacteria</taxon>
        <taxon>Rickettsiales</taxon>
        <taxon>Anaplasmataceae</taxon>
        <taxon>Candidatus Mesenet</taxon>
    </lineage>
</organism>
<evidence type="ECO:0000256" key="1">
    <source>
        <dbReference type="ARBA" id="ARBA00013260"/>
    </source>
</evidence>